<dbReference type="AlphaFoldDB" id="A0AB33IG63"/>
<sequence length="89" mass="10080">MPVVYDGGKKARQEEPPDFWPGRSYGPIWGIDLGHEEFQGRDYVEKCSLAGLFRPRVCCKQSPGPWQTDIANMVSEPDCFTSFLSTHTK</sequence>
<gene>
    <name evidence="1" type="ORF">EMQ_2487</name>
</gene>
<name>A0AB33IG63_ACEAC</name>
<dbReference type="Proteomes" id="UP000516424">
    <property type="component" value="Chromosome"/>
</dbReference>
<evidence type="ECO:0000313" key="1">
    <source>
        <dbReference type="EMBL" id="BCK76881.1"/>
    </source>
</evidence>
<proteinExistence type="predicted"/>
<evidence type="ECO:0008006" key="3">
    <source>
        <dbReference type="Google" id="ProtNLM"/>
    </source>
</evidence>
<evidence type="ECO:0000313" key="2">
    <source>
        <dbReference type="Proteomes" id="UP000516424"/>
    </source>
</evidence>
<keyword evidence="2" id="KW-1185">Reference proteome</keyword>
<protein>
    <recommendedName>
        <fullName evidence="3">Transposase</fullName>
    </recommendedName>
</protein>
<organism evidence="1 2">
    <name type="scientific">Acetobacter aceti NBRC 14818</name>
    <dbReference type="NCBI Taxonomy" id="887700"/>
    <lineage>
        <taxon>Bacteria</taxon>
        <taxon>Pseudomonadati</taxon>
        <taxon>Pseudomonadota</taxon>
        <taxon>Alphaproteobacteria</taxon>
        <taxon>Acetobacterales</taxon>
        <taxon>Acetobacteraceae</taxon>
        <taxon>Acetobacter</taxon>
        <taxon>Acetobacter subgen. Acetobacter</taxon>
    </lineage>
</organism>
<reference evidence="1 2" key="1">
    <citation type="journal article" date="2011" name="Microbiology">
        <title>Transcriptome response to different carbon sources in Acetobacter aceti.</title>
        <authorList>
            <person name="Sakurai K."/>
            <person name="Arai H."/>
            <person name="Ishii M."/>
            <person name="Igarashi Y."/>
        </authorList>
    </citation>
    <scope>NUCLEOTIDE SEQUENCE [LARGE SCALE GENOMIC DNA]</scope>
    <source>
        <strain evidence="1 2">NBRC 14818</strain>
    </source>
</reference>
<dbReference type="EMBL" id="AP023410">
    <property type="protein sequence ID" value="BCK76881.1"/>
    <property type="molecule type" value="Genomic_DNA"/>
</dbReference>
<accession>A0AB33IG63</accession>